<protein>
    <recommendedName>
        <fullName evidence="6">Proteinase inhibitor</fullName>
    </recommendedName>
</protein>
<comment type="caution">
    <text evidence="4">The sequence shown here is derived from an EMBL/GenBank/DDBJ whole genome shotgun (WGS) entry which is preliminary data.</text>
</comment>
<dbReference type="PANTHER" id="PTHR33091:SF29">
    <property type="entry name" value="SUBTILISIN INHIBITOR 1"/>
    <property type="match status" value="1"/>
</dbReference>
<dbReference type="PROSITE" id="PS00285">
    <property type="entry name" value="POTATO_INHIBITOR"/>
    <property type="match status" value="1"/>
</dbReference>
<evidence type="ECO:0008006" key="6">
    <source>
        <dbReference type="Google" id="ProtNLM"/>
    </source>
</evidence>
<dbReference type="PANTHER" id="PTHR33091">
    <property type="entry name" value="PROTEIN, PUTATIVE, EXPRESSED-RELATED"/>
    <property type="match status" value="1"/>
</dbReference>
<dbReference type="OrthoDB" id="10013825at2759"/>
<dbReference type="AlphaFoldDB" id="A0A8K0ITL0"/>
<organism evidence="4 5">
    <name type="scientific">Cocos nucifera</name>
    <name type="common">Coconut palm</name>
    <dbReference type="NCBI Taxonomy" id="13894"/>
    <lineage>
        <taxon>Eukaryota</taxon>
        <taxon>Viridiplantae</taxon>
        <taxon>Streptophyta</taxon>
        <taxon>Embryophyta</taxon>
        <taxon>Tracheophyta</taxon>
        <taxon>Spermatophyta</taxon>
        <taxon>Magnoliopsida</taxon>
        <taxon>Liliopsida</taxon>
        <taxon>Arecaceae</taxon>
        <taxon>Arecoideae</taxon>
        <taxon>Cocoseae</taxon>
        <taxon>Attaleinae</taxon>
        <taxon>Cocos</taxon>
    </lineage>
</organism>
<evidence type="ECO:0000256" key="2">
    <source>
        <dbReference type="ARBA" id="ARBA00022690"/>
    </source>
</evidence>
<dbReference type="Proteomes" id="UP000797356">
    <property type="component" value="Chromosome 12"/>
</dbReference>
<dbReference type="SUPFAM" id="SSF54654">
    <property type="entry name" value="CI-2 family of serine protease inhibitors"/>
    <property type="match status" value="1"/>
</dbReference>
<dbReference type="Gene3D" id="3.30.10.10">
    <property type="entry name" value="Trypsin Inhibitor V, subunit A"/>
    <property type="match status" value="1"/>
</dbReference>
<reference evidence="4" key="1">
    <citation type="journal article" date="2017" name="Gigascience">
        <title>The genome draft of coconut (Cocos nucifera).</title>
        <authorList>
            <person name="Xiao Y."/>
            <person name="Xu P."/>
            <person name="Fan H."/>
            <person name="Baudouin L."/>
            <person name="Xia W."/>
            <person name="Bocs S."/>
            <person name="Xu J."/>
            <person name="Li Q."/>
            <person name="Guo A."/>
            <person name="Zhou L."/>
            <person name="Li J."/>
            <person name="Wu Y."/>
            <person name="Ma Z."/>
            <person name="Armero A."/>
            <person name="Issali A.E."/>
            <person name="Liu N."/>
            <person name="Peng M."/>
            <person name="Yang Y."/>
        </authorList>
    </citation>
    <scope>NUCLEOTIDE SEQUENCE</scope>
    <source>
        <tissue evidence="4">Spear leaf of Hainan Tall coconut</tissue>
    </source>
</reference>
<dbReference type="GO" id="GO:0009611">
    <property type="term" value="P:response to wounding"/>
    <property type="evidence" value="ECO:0007669"/>
    <property type="project" value="InterPro"/>
</dbReference>
<dbReference type="EMBL" id="CM017883">
    <property type="protein sequence ID" value="KAG1365772.1"/>
    <property type="molecule type" value="Genomic_DNA"/>
</dbReference>
<gene>
    <name evidence="4" type="ORF">COCNU_12G007720</name>
</gene>
<comment type="similarity">
    <text evidence="1">Belongs to the protease inhibitor I13 (potato type I serine protease inhibitor) family.</text>
</comment>
<dbReference type="InterPro" id="IPR000864">
    <property type="entry name" value="Prot_inh_pot1"/>
</dbReference>
<dbReference type="GO" id="GO:0004867">
    <property type="term" value="F:serine-type endopeptidase inhibitor activity"/>
    <property type="evidence" value="ECO:0007669"/>
    <property type="project" value="UniProtKB-KW"/>
</dbReference>
<evidence type="ECO:0000313" key="5">
    <source>
        <dbReference type="Proteomes" id="UP000797356"/>
    </source>
</evidence>
<evidence type="ECO:0000256" key="1">
    <source>
        <dbReference type="ARBA" id="ARBA00008210"/>
    </source>
</evidence>
<proteinExistence type="inferred from homology"/>
<name>A0A8K0ITL0_COCNU</name>
<dbReference type="InterPro" id="IPR036354">
    <property type="entry name" value="Prot_inh_pot1_sf"/>
</dbReference>
<reference evidence="4" key="2">
    <citation type="submission" date="2019-07" db="EMBL/GenBank/DDBJ databases">
        <authorList>
            <person name="Yang Y."/>
            <person name="Bocs S."/>
            <person name="Baudouin L."/>
        </authorList>
    </citation>
    <scope>NUCLEOTIDE SEQUENCE</scope>
    <source>
        <tissue evidence="4">Spear leaf of Hainan Tall coconut</tissue>
    </source>
</reference>
<keyword evidence="5" id="KW-1185">Reference proteome</keyword>
<evidence type="ECO:0000256" key="3">
    <source>
        <dbReference type="ARBA" id="ARBA00022900"/>
    </source>
</evidence>
<accession>A0A8K0ITL0</accession>
<keyword evidence="2" id="KW-0646">Protease inhibitor</keyword>
<sequence length="83" mass="8992">MGNYCSRSPDPHGDGCLGKKAWPELVGKKAEVAVMTIQSENSRIDNIAVVREKPPGLHEVQCCNRVFLVVDAENTVVETPSIG</sequence>
<evidence type="ECO:0000313" key="4">
    <source>
        <dbReference type="EMBL" id="KAG1365772.1"/>
    </source>
</evidence>
<dbReference type="Pfam" id="PF00280">
    <property type="entry name" value="potato_inhibit"/>
    <property type="match status" value="1"/>
</dbReference>
<keyword evidence="3" id="KW-0722">Serine protease inhibitor</keyword>